<name>A0A1M5Q365_9RHOB</name>
<dbReference type="EMBL" id="FQXB01000002">
    <property type="protein sequence ID" value="SHH08717.1"/>
    <property type="molecule type" value="Genomic_DNA"/>
</dbReference>
<evidence type="ECO:0000313" key="2">
    <source>
        <dbReference type="Proteomes" id="UP000184074"/>
    </source>
</evidence>
<protein>
    <submittedName>
        <fullName evidence="1">Adenylate kinase</fullName>
    </submittedName>
</protein>
<dbReference type="PANTHER" id="PTHR37816:SF3">
    <property type="entry name" value="MODULATES DNA TOPOLOGY"/>
    <property type="match status" value="1"/>
</dbReference>
<dbReference type="InterPro" id="IPR052922">
    <property type="entry name" value="Cytidylate_Kinase-2"/>
</dbReference>
<dbReference type="InterPro" id="IPR027417">
    <property type="entry name" value="P-loop_NTPase"/>
</dbReference>
<dbReference type="SUPFAM" id="SSF52540">
    <property type="entry name" value="P-loop containing nucleoside triphosphate hydrolases"/>
    <property type="match status" value="1"/>
</dbReference>
<reference evidence="1 2" key="1">
    <citation type="submission" date="2016-11" db="EMBL/GenBank/DDBJ databases">
        <authorList>
            <person name="Jaros S."/>
            <person name="Januszkiewicz K."/>
            <person name="Wedrychowicz H."/>
        </authorList>
    </citation>
    <scope>NUCLEOTIDE SEQUENCE [LARGE SCALE GENOMIC DNA]</scope>
    <source>
        <strain evidence="1 2">DSM 28715</strain>
    </source>
</reference>
<organism evidence="1 2">
    <name type="scientific">Cognatiyoonia sediminum</name>
    <dbReference type="NCBI Taxonomy" id="1508389"/>
    <lineage>
        <taxon>Bacteria</taxon>
        <taxon>Pseudomonadati</taxon>
        <taxon>Pseudomonadota</taxon>
        <taxon>Alphaproteobacteria</taxon>
        <taxon>Rhodobacterales</taxon>
        <taxon>Paracoccaceae</taxon>
        <taxon>Cognatiyoonia</taxon>
    </lineage>
</organism>
<keyword evidence="1" id="KW-0808">Transferase</keyword>
<dbReference type="PANTHER" id="PTHR37816">
    <property type="entry name" value="YALI0E33011P"/>
    <property type="match status" value="1"/>
</dbReference>
<accession>A0A1M5Q365</accession>
<keyword evidence="2" id="KW-1185">Reference proteome</keyword>
<proteinExistence type="predicted"/>
<dbReference type="OrthoDB" id="7210594at2"/>
<dbReference type="Gene3D" id="3.40.50.300">
    <property type="entry name" value="P-loop containing nucleotide triphosphate hydrolases"/>
    <property type="match status" value="1"/>
</dbReference>
<dbReference type="AlphaFoldDB" id="A0A1M5Q365"/>
<dbReference type="GO" id="GO:0016301">
    <property type="term" value="F:kinase activity"/>
    <property type="evidence" value="ECO:0007669"/>
    <property type="project" value="UniProtKB-KW"/>
</dbReference>
<dbReference type="STRING" id="1508389.SAMN05444003_2028"/>
<sequence>MQRVMIVGGLGLGKSTLACLLGKKTGLPVFHMDHLHWKPGWEPRDDEEKRLMALEIIAQDRWVFEGGMSSTYAERLARSDTMIWLDLPFALRFWRVIKRTVRDHGKHRPDIAEGCYEGFHKETLPFWWFILRTRKKNRAVLEKMAIDAGAAKLVHLQTRKDVDEYLAKLDAA</sequence>
<keyword evidence="1" id="KW-0418">Kinase</keyword>
<evidence type="ECO:0000313" key="1">
    <source>
        <dbReference type="EMBL" id="SHH08717.1"/>
    </source>
</evidence>
<dbReference type="Proteomes" id="UP000184074">
    <property type="component" value="Unassembled WGS sequence"/>
</dbReference>
<gene>
    <name evidence="1" type="ORF">SAMN05444003_2028</name>
</gene>